<name>A0AAF0E9A3_9BASI</name>
<feature type="transmembrane region" description="Helical" evidence="1">
    <location>
        <begin position="42"/>
        <end position="64"/>
    </location>
</feature>
<dbReference type="EMBL" id="CP119908">
    <property type="protein sequence ID" value="WFD18452.1"/>
    <property type="molecule type" value="Genomic_DNA"/>
</dbReference>
<dbReference type="AlphaFoldDB" id="A0AAF0E9A3"/>
<evidence type="ECO:0000313" key="3">
    <source>
        <dbReference type="Proteomes" id="UP001220961"/>
    </source>
</evidence>
<protein>
    <submittedName>
        <fullName evidence="2">Uncharacterized protein</fullName>
    </submittedName>
</protein>
<keyword evidence="1" id="KW-0812">Transmembrane</keyword>
<keyword evidence="3" id="KW-1185">Reference proteome</keyword>
<gene>
    <name evidence="2" type="ORF">MCAP1_000655</name>
</gene>
<sequence length="131" mass="14320">MAGLGETWESQPLSSKALTGVVLALSALLCVRMVYRTVRSTVALLFWLIRWGFVLYVVLWAWLWCTTADEPGSVQHGLATLQNTIHGLIALGWNLLQYGQQQPGLSASVLQAGRQGQASQVQVKSAAEKRP</sequence>
<accession>A0AAF0E9A3</accession>
<feature type="transmembrane region" description="Helical" evidence="1">
    <location>
        <begin position="17"/>
        <end position="35"/>
    </location>
</feature>
<dbReference type="Proteomes" id="UP001220961">
    <property type="component" value="Chromosome 1"/>
</dbReference>
<evidence type="ECO:0000256" key="1">
    <source>
        <dbReference type="SAM" id="Phobius"/>
    </source>
</evidence>
<keyword evidence="1" id="KW-0472">Membrane</keyword>
<organism evidence="2 3">
    <name type="scientific">Malassezia caprae</name>
    <dbReference type="NCBI Taxonomy" id="1381934"/>
    <lineage>
        <taxon>Eukaryota</taxon>
        <taxon>Fungi</taxon>
        <taxon>Dikarya</taxon>
        <taxon>Basidiomycota</taxon>
        <taxon>Ustilaginomycotina</taxon>
        <taxon>Malasseziomycetes</taxon>
        <taxon>Malasseziales</taxon>
        <taxon>Malasseziaceae</taxon>
        <taxon>Malassezia</taxon>
    </lineage>
</organism>
<reference evidence="2" key="1">
    <citation type="submission" date="2023-03" db="EMBL/GenBank/DDBJ databases">
        <title>Mating type loci evolution in Malassezia.</title>
        <authorList>
            <person name="Coelho M.A."/>
        </authorList>
    </citation>
    <scope>NUCLEOTIDE SEQUENCE</scope>
    <source>
        <strain evidence="2">CBS 10434</strain>
    </source>
</reference>
<proteinExistence type="predicted"/>
<evidence type="ECO:0000313" key="2">
    <source>
        <dbReference type="EMBL" id="WFD18452.1"/>
    </source>
</evidence>
<keyword evidence="1" id="KW-1133">Transmembrane helix</keyword>